<comment type="cofactor">
    <cofactor evidence="1 6">
        <name>FAD</name>
        <dbReference type="ChEBI" id="CHEBI:57692"/>
    </cofactor>
</comment>
<keyword evidence="4 6" id="KW-0274">FAD</keyword>
<dbReference type="Gene3D" id="3.30.560.10">
    <property type="entry name" value="Glucose Oxidase, domain 3"/>
    <property type="match status" value="1"/>
</dbReference>
<evidence type="ECO:0000256" key="6">
    <source>
        <dbReference type="PIRSR" id="PIRSR000137-2"/>
    </source>
</evidence>
<dbReference type="OrthoDB" id="9785276at2"/>
<dbReference type="SUPFAM" id="SSF54373">
    <property type="entry name" value="FAD-linked reductases, C-terminal domain"/>
    <property type="match status" value="1"/>
</dbReference>
<comment type="similarity">
    <text evidence="2">Belongs to the GMC oxidoreductase family.</text>
</comment>
<evidence type="ECO:0000256" key="5">
    <source>
        <dbReference type="PIRSR" id="PIRSR000137-1"/>
    </source>
</evidence>
<organism evidence="8 9">
    <name type="scientific">Actinomadura rudentiformis</name>
    <dbReference type="NCBI Taxonomy" id="359158"/>
    <lineage>
        <taxon>Bacteria</taxon>
        <taxon>Bacillati</taxon>
        <taxon>Actinomycetota</taxon>
        <taxon>Actinomycetes</taxon>
        <taxon>Streptosporangiales</taxon>
        <taxon>Thermomonosporaceae</taxon>
        <taxon>Actinomadura</taxon>
    </lineage>
</organism>
<dbReference type="RefSeq" id="WP_151562808.1">
    <property type="nucleotide sequence ID" value="NZ_WBMT01000010.1"/>
</dbReference>
<dbReference type="GO" id="GO:0050660">
    <property type="term" value="F:flavin adenine dinucleotide binding"/>
    <property type="evidence" value="ECO:0007669"/>
    <property type="project" value="InterPro"/>
</dbReference>
<evidence type="ECO:0000256" key="1">
    <source>
        <dbReference type="ARBA" id="ARBA00001974"/>
    </source>
</evidence>
<dbReference type="PANTHER" id="PTHR11552:SF147">
    <property type="entry name" value="CHOLINE DEHYDROGENASE, MITOCHONDRIAL"/>
    <property type="match status" value="1"/>
</dbReference>
<dbReference type="EMBL" id="WBMT01000010">
    <property type="protein sequence ID" value="KAB2346908.1"/>
    <property type="molecule type" value="Genomic_DNA"/>
</dbReference>
<comment type="caution">
    <text evidence="8">The sequence shown here is derived from an EMBL/GenBank/DDBJ whole genome shotgun (WGS) entry which is preliminary data.</text>
</comment>
<dbReference type="Proteomes" id="UP000468735">
    <property type="component" value="Unassembled WGS sequence"/>
</dbReference>
<dbReference type="GO" id="GO:0016614">
    <property type="term" value="F:oxidoreductase activity, acting on CH-OH group of donors"/>
    <property type="evidence" value="ECO:0007669"/>
    <property type="project" value="InterPro"/>
</dbReference>
<evidence type="ECO:0000313" key="8">
    <source>
        <dbReference type="EMBL" id="KAB2346908.1"/>
    </source>
</evidence>
<dbReference type="AlphaFoldDB" id="A0A6H9YSC4"/>
<dbReference type="Pfam" id="PF05199">
    <property type="entry name" value="GMC_oxred_C"/>
    <property type="match status" value="1"/>
</dbReference>
<dbReference type="PROSITE" id="PS51257">
    <property type="entry name" value="PROKAR_LIPOPROTEIN"/>
    <property type="match status" value="1"/>
</dbReference>
<dbReference type="InterPro" id="IPR012132">
    <property type="entry name" value="GMC_OxRdtase"/>
</dbReference>
<evidence type="ECO:0000256" key="4">
    <source>
        <dbReference type="ARBA" id="ARBA00022827"/>
    </source>
</evidence>
<dbReference type="Gene3D" id="3.50.50.60">
    <property type="entry name" value="FAD/NAD(P)-binding domain"/>
    <property type="match status" value="1"/>
</dbReference>
<name>A0A6H9YSC4_9ACTN</name>
<evidence type="ECO:0000313" key="9">
    <source>
        <dbReference type="Proteomes" id="UP000468735"/>
    </source>
</evidence>
<dbReference type="PANTHER" id="PTHR11552">
    <property type="entry name" value="GLUCOSE-METHANOL-CHOLINE GMC OXIDOREDUCTASE"/>
    <property type="match status" value="1"/>
</dbReference>
<gene>
    <name evidence="8" type="ORF">F8566_22185</name>
</gene>
<feature type="active site" description="Proton acceptor" evidence="5">
    <location>
        <position position="509"/>
    </location>
</feature>
<evidence type="ECO:0000259" key="7">
    <source>
        <dbReference type="PROSITE" id="PS00624"/>
    </source>
</evidence>
<dbReference type="Pfam" id="PF00732">
    <property type="entry name" value="GMC_oxred_N"/>
    <property type="match status" value="1"/>
</dbReference>
<dbReference type="PIRSF" id="PIRSF000137">
    <property type="entry name" value="Alcohol_oxidase"/>
    <property type="match status" value="1"/>
</dbReference>
<protein>
    <submittedName>
        <fullName evidence="8">FAD-binding protein</fullName>
    </submittedName>
</protein>
<feature type="domain" description="Glucose-methanol-choline oxidoreductase N-terminal" evidence="7">
    <location>
        <begin position="256"/>
        <end position="270"/>
    </location>
</feature>
<dbReference type="InterPro" id="IPR036188">
    <property type="entry name" value="FAD/NAD-bd_sf"/>
</dbReference>
<keyword evidence="3" id="KW-0285">Flavoprotein</keyword>
<proteinExistence type="inferred from homology"/>
<evidence type="ECO:0000256" key="3">
    <source>
        <dbReference type="ARBA" id="ARBA00022630"/>
    </source>
</evidence>
<dbReference type="SUPFAM" id="SSF51905">
    <property type="entry name" value="FAD/NAD(P)-binding domain"/>
    <property type="match status" value="1"/>
</dbReference>
<sequence>MKRNSSRSSSYDHVVVGAGSAGCVLASRLTEDPRTRVLLVEAGPRDKSLKMRIPLAFAELFDSEYDWAFRTEPQKQLDGRSVRWPRGRTLGGSSSLNGQVYCRDRAIDFRSWEPGWTFDDLLPYFRRSERSSYGTPALHGDAGPLHVTRPRRPHRLTAAFVAAAEQTGLQHVDDLNSEPGTDVVGHSPLNQWRGRRWSSADAYLRPAAKRRNLTVLTDTLCTGIEIHGRQAVSVTLRQGSQTIRVRVDGEVILAAGAISTPHLLQISGIGRPSDLTAAGTTVLHELPAVGHYLQDHPLVFLVRACRRPISLYGAGGVRDLLSWAVLRRGPLASNAAEALAFLRTHESLDGPDIELGFVPGPFVDGGYGTPTAHAMSLAINLLQPVSRGSIVLRDPEAAHPPRIDPGYFTEPGDLNVLVEGIRSAMDIFDAEALAVHAGDWMDSPAPDATRTAIEAFIRRNASTGFHPVGTCRLGSDNQTSVVDTSLRVHGITGLRIADASVFPHIGRGHPHATVVALAERAADLIRAQHP</sequence>
<dbReference type="InterPro" id="IPR000172">
    <property type="entry name" value="GMC_OxRdtase_N"/>
</dbReference>
<evidence type="ECO:0000256" key="2">
    <source>
        <dbReference type="ARBA" id="ARBA00010790"/>
    </source>
</evidence>
<feature type="binding site" evidence="6">
    <location>
        <begin position="97"/>
        <end position="100"/>
    </location>
    <ligand>
        <name>FAD</name>
        <dbReference type="ChEBI" id="CHEBI:57692"/>
    </ligand>
</feature>
<accession>A0A6H9YSC4</accession>
<feature type="active site" description="Proton donor" evidence="5">
    <location>
        <position position="466"/>
    </location>
</feature>
<reference evidence="8 9" key="1">
    <citation type="submission" date="2019-09" db="EMBL/GenBank/DDBJ databases">
        <title>Actinomadura physcomitrii sp. nov., a novel actinomycete isolated from moss [Physcomitrium sphaericum (Ludw) Fuernr].</title>
        <authorList>
            <person name="Zhuang X."/>
            <person name="Liu C."/>
        </authorList>
    </citation>
    <scope>NUCLEOTIDE SEQUENCE [LARGE SCALE GENOMIC DNA]</scope>
    <source>
        <strain evidence="8 9">HMC1</strain>
    </source>
</reference>
<keyword evidence="9" id="KW-1185">Reference proteome</keyword>
<dbReference type="InterPro" id="IPR007867">
    <property type="entry name" value="GMC_OxRtase_C"/>
</dbReference>
<dbReference type="PROSITE" id="PS00624">
    <property type="entry name" value="GMC_OXRED_2"/>
    <property type="match status" value="1"/>
</dbReference>